<sequence length="117" mass="12163">MSSSAASCPDASSLPDFVNIHGIPGNISTGFVPIGRNKSYEAMTTCCFPEDVSTASDCYYWCEVPKDALDGFGSCLARQGMGRGIVGFHESGSSRSTTGGSLVGLAVWLLLVTSVLS</sequence>
<comment type="caution">
    <text evidence="1">The sequence shown here is derived from an EMBL/GenBank/DDBJ whole genome shotgun (WGS) entry which is preliminary data.</text>
</comment>
<gene>
    <name evidence="1" type="ORF">ColSpa_05381</name>
</gene>
<accession>A0AA37P068</accession>
<reference evidence="1 2" key="1">
    <citation type="submission" date="2022-03" db="EMBL/GenBank/DDBJ databases">
        <title>Genome data of Colletotrichum spp.</title>
        <authorList>
            <person name="Utami Y.D."/>
            <person name="Hiruma K."/>
        </authorList>
    </citation>
    <scope>NUCLEOTIDE SEQUENCE [LARGE SCALE GENOMIC DNA]</scope>
    <source>
        <strain evidence="1 2">MAFF 239500</strain>
    </source>
</reference>
<name>A0AA37P068_9PEZI</name>
<proteinExistence type="predicted"/>
<dbReference type="Proteomes" id="UP001055115">
    <property type="component" value="Unassembled WGS sequence"/>
</dbReference>
<dbReference type="AlphaFoldDB" id="A0AA37P068"/>
<organism evidence="1 2">
    <name type="scientific">Colletotrichum spaethianum</name>
    <dbReference type="NCBI Taxonomy" id="700344"/>
    <lineage>
        <taxon>Eukaryota</taxon>
        <taxon>Fungi</taxon>
        <taxon>Dikarya</taxon>
        <taxon>Ascomycota</taxon>
        <taxon>Pezizomycotina</taxon>
        <taxon>Sordariomycetes</taxon>
        <taxon>Hypocreomycetidae</taxon>
        <taxon>Glomerellales</taxon>
        <taxon>Glomerellaceae</taxon>
        <taxon>Colletotrichum</taxon>
        <taxon>Colletotrichum spaethianum species complex</taxon>
    </lineage>
</organism>
<dbReference type="EMBL" id="BQXU01000012">
    <property type="protein sequence ID" value="GKT45200.1"/>
    <property type="molecule type" value="Genomic_DNA"/>
</dbReference>
<dbReference type="GeneID" id="73326183"/>
<dbReference type="RefSeq" id="XP_049127550.1">
    <property type="nucleotide sequence ID" value="XM_049271593.1"/>
</dbReference>
<protein>
    <submittedName>
        <fullName evidence="1">Uncharacterized protein</fullName>
    </submittedName>
</protein>
<evidence type="ECO:0000313" key="2">
    <source>
        <dbReference type="Proteomes" id="UP001055115"/>
    </source>
</evidence>
<evidence type="ECO:0000313" key="1">
    <source>
        <dbReference type="EMBL" id="GKT45200.1"/>
    </source>
</evidence>
<keyword evidence="2" id="KW-1185">Reference proteome</keyword>